<feature type="compositionally biased region" description="Basic and acidic residues" evidence="1">
    <location>
        <begin position="29"/>
        <end position="40"/>
    </location>
</feature>
<evidence type="ECO:0000313" key="3">
    <source>
        <dbReference type="Proteomes" id="UP000045285"/>
    </source>
</evidence>
<reference evidence="3" key="1">
    <citation type="submission" date="2014-08" db="EMBL/GenBank/DDBJ databases">
        <authorList>
            <person name="Moulin L."/>
        </authorList>
    </citation>
    <scope>NUCLEOTIDE SEQUENCE [LARGE SCALE GENOMIC DNA]</scope>
</reference>
<sequence length="40" mass="4436">MRGFPSAIAQEQSDRANPLVRKATGPQADPREPMVKQEEV</sequence>
<gene>
    <name evidence="2" type="ORF">MPL3356_140001</name>
</gene>
<name>A0A090F0X5_MESPL</name>
<feature type="region of interest" description="Disordered" evidence="1">
    <location>
        <begin position="1"/>
        <end position="40"/>
    </location>
</feature>
<dbReference type="EMBL" id="CCMZ01000006">
    <property type="protein sequence ID" value="CDX12985.1"/>
    <property type="molecule type" value="Genomic_DNA"/>
</dbReference>
<protein>
    <submittedName>
        <fullName evidence="2">Uncharacterized protein</fullName>
    </submittedName>
</protein>
<organism evidence="2 3">
    <name type="scientific">Mesorhizobium plurifarium</name>
    <dbReference type="NCBI Taxonomy" id="69974"/>
    <lineage>
        <taxon>Bacteria</taxon>
        <taxon>Pseudomonadati</taxon>
        <taxon>Pseudomonadota</taxon>
        <taxon>Alphaproteobacteria</taxon>
        <taxon>Hyphomicrobiales</taxon>
        <taxon>Phyllobacteriaceae</taxon>
        <taxon>Mesorhizobium</taxon>
    </lineage>
</organism>
<proteinExistence type="predicted"/>
<accession>A0A090F0X5</accession>
<dbReference type="Proteomes" id="UP000045285">
    <property type="component" value="Unassembled WGS sequence"/>
</dbReference>
<keyword evidence="3" id="KW-1185">Reference proteome</keyword>
<evidence type="ECO:0000256" key="1">
    <source>
        <dbReference type="SAM" id="MobiDB-lite"/>
    </source>
</evidence>
<evidence type="ECO:0000313" key="2">
    <source>
        <dbReference type="EMBL" id="CDX12985.1"/>
    </source>
</evidence>
<dbReference type="AlphaFoldDB" id="A0A090F0X5"/>